<keyword evidence="3 6" id="KW-0812">Transmembrane</keyword>
<keyword evidence="2 6" id="KW-1003">Cell membrane</keyword>
<evidence type="ECO:0000313" key="9">
    <source>
        <dbReference type="Proteomes" id="UP000246352"/>
    </source>
</evidence>
<gene>
    <name evidence="8" type="ORF">DFR52_103247</name>
</gene>
<feature type="domain" description="VTT" evidence="7">
    <location>
        <begin position="97"/>
        <end position="210"/>
    </location>
</feature>
<dbReference type="Pfam" id="PF09335">
    <property type="entry name" value="VTT_dom"/>
    <property type="match status" value="1"/>
</dbReference>
<dbReference type="GO" id="GO:0005886">
    <property type="term" value="C:plasma membrane"/>
    <property type="evidence" value="ECO:0007669"/>
    <property type="project" value="UniProtKB-SubCell"/>
</dbReference>
<evidence type="ECO:0000256" key="6">
    <source>
        <dbReference type="RuleBase" id="RU366058"/>
    </source>
</evidence>
<evidence type="ECO:0000256" key="2">
    <source>
        <dbReference type="ARBA" id="ARBA00022475"/>
    </source>
</evidence>
<proteinExistence type="inferred from homology"/>
<evidence type="ECO:0000256" key="3">
    <source>
        <dbReference type="ARBA" id="ARBA00022692"/>
    </source>
</evidence>
<keyword evidence="5 6" id="KW-0472">Membrane</keyword>
<evidence type="ECO:0000256" key="5">
    <source>
        <dbReference type="ARBA" id="ARBA00023136"/>
    </source>
</evidence>
<accession>A0A317PK58</accession>
<evidence type="ECO:0000313" key="8">
    <source>
        <dbReference type="EMBL" id="PWW00045.1"/>
    </source>
</evidence>
<feature type="transmembrane region" description="Helical" evidence="6">
    <location>
        <begin position="158"/>
        <end position="183"/>
    </location>
</feature>
<evidence type="ECO:0000256" key="1">
    <source>
        <dbReference type="ARBA" id="ARBA00004651"/>
    </source>
</evidence>
<keyword evidence="9" id="KW-1185">Reference proteome</keyword>
<feature type="transmembrane region" description="Helical" evidence="6">
    <location>
        <begin position="109"/>
        <end position="131"/>
    </location>
</feature>
<dbReference type="InterPro" id="IPR032816">
    <property type="entry name" value="VTT_dom"/>
</dbReference>
<evidence type="ECO:0000259" key="7">
    <source>
        <dbReference type="Pfam" id="PF09335"/>
    </source>
</evidence>
<dbReference type="PANTHER" id="PTHR12677">
    <property type="entry name" value="GOLGI APPARATUS MEMBRANE PROTEIN TVP38-RELATED"/>
    <property type="match status" value="1"/>
</dbReference>
<dbReference type="AlphaFoldDB" id="A0A317PK58"/>
<reference evidence="8 9" key="1">
    <citation type="submission" date="2018-05" db="EMBL/GenBank/DDBJ databases">
        <title>Genomic Encyclopedia of Type Strains, Phase IV (KMG-IV): sequencing the most valuable type-strain genomes for metagenomic binning, comparative biology and taxonomic classification.</title>
        <authorList>
            <person name="Goeker M."/>
        </authorList>
    </citation>
    <scope>NUCLEOTIDE SEQUENCE [LARGE SCALE GENOMIC DNA]</scope>
    <source>
        <strain evidence="8 9">DSM 16791</strain>
    </source>
</reference>
<feature type="transmembrane region" description="Helical" evidence="6">
    <location>
        <begin position="32"/>
        <end position="49"/>
    </location>
</feature>
<protein>
    <recommendedName>
        <fullName evidence="6">TVP38/TMEM64 family membrane protein</fullName>
    </recommendedName>
</protein>
<evidence type="ECO:0000256" key="4">
    <source>
        <dbReference type="ARBA" id="ARBA00022989"/>
    </source>
</evidence>
<dbReference type="PANTHER" id="PTHR12677:SF59">
    <property type="entry name" value="GOLGI APPARATUS MEMBRANE PROTEIN TVP38-RELATED"/>
    <property type="match status" value="1"/>
</dbReference>
<comment type="similarity">
    <text evidence="6">Belongs to the TVP38/TMEM64 family.</text>
</comment>
<comment type="subcellular location">
    <subcellularLocation>
        <location evidence="1 6">Cell membrane</location>
        <topology evidence="1 6">Multi-pass membrane protein</topology>
    </subcellularLocation>
</comment>
<dbReference type="InterPro" id="IPR015414">
    <property type="entry name" value="TMEM64"/>
</dbReference>
<feature type="transmembrane region" description="Helical" evidence="6">
    <location>
        <begin position="190"/>
        <end position="208"/>
    </location>
</feature>
<feature type="transmembrane region" description="Helical" evidence="6">
    <location>
        <begin position="232"/>
        <end position="253"/>
    </location>
</feature>
<dbReference type="EMBL" id="QGTR01000003">
    <property type="protein sequence ID" value="PWW00045.1"/>
    <property type="molecule type" value="Genomic_DNA"/>
</dbReference>
<dbReference type="Proteomes" id="UP000246352">
    <property type="component" value="Unassembled WGS sequence"/>
</dbReference>
<organism evidence="8 9">
    <name type="scientific">Hoeflea marina</name>
    <dbReference type="NCBI Taxonomy" id="274592"/>
    <lineage>
        <taxon>Bacteria</taxon>
        <taxon>Pseudomonadati</taxon>
        <taxon>Pseudomonadota</taxon>
        <taxon>Alphaproteobacteria</taxon>
        <taxon>Hyphomicrobiales</taxon>
        <taxon>Rhizobiaceae</taxon>
        <taxon>Hoeflea</taxon>
    </lineage>
</organism>
<sequence length="261" mass="27675">MATRTATNGAHVAMENAKGRTEVSAGGQLRRYLPLAVVAAGLALSYWFGLQDYLSLSVLADKRDALAGLVAENRLAAAGVYVFAYILAVAFSLPAASLLTVFGGFLFGWLLGGALTAVAATIGATIIFLVARTAFGDVLRRRAGPFLSRLADGFAENAFGYLLVLRLAPVLPFFILNIAPAFFDVRLRTYVLATFFGILPGTFAYSWLGQGLDSVLVAAAESGREASIGDLVTPQITLAFAALALVAAIPTVIRKWRQRAR</sequence>
<feature type="transmembrane region" description="Helical" evidence="6">
    <location>
        <begin position="78"/>
        <end position="102"/>
    </location>
</feature>
<comment type="caution">
    <text evidence="8">The sequence shown here is derived from an EMBL/GenBank/DDBJ whole genome shotgun (WGS) entry which is preliminary data.</text>
</comment>
<keyword evidence="4 6" id="KW-1133">Transmembrane helix</keyword>
<name>A0A317PK58_9HYPH</name>